<dbReference type="PANTHER" id="PTHR11839">
    <property type="entry name" value="UDP/ADP-SUGAR PYROPHOSPHATASE"/>
    <property type="match status" value="1"/>
</dbReference>
<name>A0ABM9LPW7_9MYCO</name>
<feature type="domain" description="Nudix hydrolase" evidence="2">
    <location>
        <begin position="41"/>
        <end position="172"/>
    </location>
</feature>
<dbReference type="SUPFAM" id="SSF55811">
    <property type="entry name" value="Nudix"/>
    <property type="match status" value="1"/>
</dbReference>
<dbReference type="EC" id="3.6.-.-" evidence="3"/>
<proteinExistence type="predicted"/>
<dbReference type="Proteomes" id="UP001190465">
    <property type="component" value="Chromosome"/>
</dbReference>
<evidence type="ECO:0000313" key="4">
    <source>
        <dbReference type="Proteomes" id="UP001190465"/>
    </source>
</evidence>
<protein>
    <submittedName>
        <fullName evidence="3">NUDIX hydrolase</fullName>
        <ecNumber evidence="3">3.6.-.-</ecNumber>
    </submittedName>
</protein>
<dbReference type="PANTHER" id="PTHR11839:SF31">
    <property type="entry name" value="ADP-RIBOSE PYROPHOSPHATASE"/>
    <property type="match status" value="1"/>
</dbReference>
<dbReference type="RefSeq" id="WP_308482389.1">
    <property type="nucleotide sequence ID" value="NZ_OY726397.1"/>
</dbReference>
<accession>A0ABM9LPW7</accession>
<keyword evidence="4" id="KW-1185">Reference proteome</keyword>
<reference evidence="3 4" key="1">
    <citation type="submission" date="2023-08" db="EMBL/GenBank/DDBJ databases">
        <authorList>
            <person name="Folkvardsen B D."/>
            <person name="Norman A."/>
        </authorList>
    </citation>
    <scope>NUCLEOTIDE SEQUENCE [LARGE SCALE GENOMIC DNA]</scope>
    <source>
        <strain evidence="3 4">Mu0053</strain>
    </source>
</reference>
<dbReference type="Gene3D" id="3.90.79.10">
    <property type="entry name" value="Nucleoside Triphosphate Pyrophosphohydrolase"/>
    <property type="match status" value="1"/>
</dbReference>
<organism evidence="3 4">
    <name type="scientific">[Mycobacterium] burgundiense</name>
    <dbReference type="NCBI Taxonomy" id="3064286"/>
    <lineage>
        <taxon>Bacteria</taxon>
        <taxon>Bacillati</taxon>
        <taxon>Actinomycetota</taxon>
        <taxon>Actinomycetes</taxon>
        <taxon>Mycobacteriales</taxon>
        <taxon>Mycobacteriaceae</taxon>
        <taxon>Mycolicibacterium</taxon>
    </lineage>
</organism>
<evidence type="ECO:0000256" key="1">
    <source>
        <dbReference type="ARBA" id="ARBA00022801"/>
    </source>
</evidence>
<sequence>MGDHGFDTVSSETLFTGKIFALRADDVRMPGGALARREVVEHYGAVAVVALDDDDNVVLVYQYRHALGRRLWELPAGLLDVYGEPPQSTAARELVEEAGLTARDWSVLADVDSAPGFSDESVRIFLATGLTEVGRPEAADEEADMTVTRMPLTEAVAAVFAGEIVNSLAAAGILAAHAVRTGHAEPRPVTAEWRDRPWRFAQRKQSAAGQ</sequence>
<dbReference type="CDD" id="cd24158">
    <property type="entry name" value="NUDIX_ADPRase_Rv1700"/>
    <property type="match status" value="1"/>
</dbReference>
<dbReference type="InterPro" id="IPR000086">
    <property type="entry name" value="NUDIX_hydrolase_dom"/>
</dbReference>
<dbReference type="EMBL" id="OY726397">
    <property type="protein sequence ID" value="CAJ1502677.1"/>
    <property type="molecule type" value="Genomic_DNA"/>
</dbReference>
<evidence type="ECO:0000313" key="3">
    <source>
        <dbReference type="EMBL" id="CAJ1502677.1"/>
    </source>
</evidence>
<dbReference type="PROSITE" id="PS51462">
    <property type="entry name" value="NUDIX"/>
    <property type="match status" value="1"/>
</dbReference>
<dbReference type="InterPro" id="IPR015797">
    <property type="entry name" value="NUDIX_hydrolase-like_dom_sf"/>
</dbReference>
<evidence type="ECO:0000259" key="2">
    <source>
        <dbReference type="PROSITE" id="PS51462"/>
    </source>
</evidence>
<dbReference type="Pfam" id="PF00293">
    <property type="entry name" value="NUDIX"/>
    <property type="match status" value="1"/>
</dbReference>
<keyword evidence="1 3" id="KW-0378">Hydrolase</keyword>
<dbReference type="GO" id="GO:0016787">
    <property type="term" value="F:hydrolase activity"/>
    <property type="evidence" value="ECO:0007669"/>
    <property type="project" value="UniProtKB-KW"/>
</dbReference>
<gene>
    <name evidence="3" type="ORF">MU0053_002245</name>
</gene>